<feature type="compositionally biased region" description="Basic and acidic residues" evidence="5">
    <location>
        <begin position="40"/>
        <end position="53"/>
    </location>
</feature>
<keyword evidence="3 8" id="KW-0238">DNA-binding</keyword>
<dbReference type="GO" id="GO:0003677">
    <property type="term" value="F:DNA binding"/>
    <property type="evidence" value="ECO:0007669"/>
    <property type="project" value="UniProtKB-KW"/>
</dbReference>
<evidence type="ECO:0000256" key="5">
    <source>
        <dbReference type="SAM" id="MobiDB-lite"/>
    </source>
</evidence>
<dbReference type="SUPFAM" id="SSF47459">
    <property type="entry name" value="HLH, helix-loop-helix DNA-binding domain"/>
    <property type="match status" value="1"/>
</dbReference>
<dbReference type="AlphaFoldDB" id="A0A9E7IJ76"/>
<comment type="similarity">
    <text evidence="1">Belongs to the bHLH protein family.</text>
</comment>
<sequence length="291" mass="32243">MGESLSELFEHPDASPEDLFSILEAFEDAVSRDMAPFDGRQQRSGHEDDEKAGKALKKRKLSDAPGAQTEQPKTSHISVERNRRKQMNEQLSVLRSLMPFFYAKRGDQATIIGGAVEYIKELQQVLQSLEAKKQRKAYGEVVLSPRPPGSPYMPRMQQNYAPPTVPPSHESSPSFGSSASELTANSNSAVAEVEVKFSGPNVILKTVSHRIRGQVLKIVAALEGLALEILHVSISITDDTMLNSFTIKVRTTTTAHQMWFCWYSHSKMSSFSFLLLCLLTLSNKAASQDSL</sequence>
<feature type="region of interest" description="Disordered" evidence="5">
    <location>
        <begin position="33"/>
        <end position="83"/>
    </location>
</feature>
<keyword evidence="4" id="KW-0804">Transcription</keyword>
<evidence type="ECO:0000259" key="6">
    <source>
        <dbReference type="PROSITE" id="PS50888"/>
    </source>
</evidence>
<feature type="domain" description="BHLH" evidence="6">
    <location>
        <begin position="71"/>
        <end position="122"/>
    </location>
</feature>
<feature type="region of interest" description="Disordered" evidence="5">
    <location>
        <begin position="142"/>
        <end position="180"/>
    </location>
</feature>
<dbReference type="GO" id="GO:0046983">
    <property type="term" value="F:protein dimerization activity"/>
    <property type="evidence" value="ECO:0007669"/>
    <property type="project" value="InterPro"/>
</dbReference>
<protein>
    <submittedName>
        <fullName evidence="8">Helix-loop-helix DNA-binding domain</fullName>
    </submittedName>
</protein>
<dbReference type="InterPro" id="IPR011598">
    <property type="entry name" value="bHLH_dom"/>
</dbReference>
<evidence type="ECO:0000256" key="2">
    <source>
        <dbReference type="ARBA" id="ARBA00023015"/>
    </source>
</evidence>
<keyword evidence="9" id="KW-1185">Reference proteome</keyword>
<dbReference type="OrthoDB" id="675169at2759"/>
<evidence type="ECO:0000313" key="9">
    <source>
        <dbReference type="Proteomes" id="UP001055439"/>
    </source>
</evidence>
<dbReference type="GO" id="GO:0003700">
    <property type="term" value="F:DNA-binding transcription factor activity"/>
    <property type="evidence" value="ECO:0007669"/>
    <property type="project" value="InterPro"/>
</dbReference>
<evidence type="ECO:0000313" key="7">
    <source>
        <dbReference type="EMBL" id="URE46311.1"/>
    </source>
</evidence>
<dbReference type="Gene3D" id="4.10.280.10">
    <property type="entry name" value="Helix-loop-helix DNA-binding domain"/>
    <property type="match status" value="1"/>
</dbReference>
<feature type="compositionally biased region" description="Polar residues" evidence="5">
    <location>
        <begin position="68"/>
        <end position="77"/>
    </location>
</feature>
<dbReference type="GO" id="GO:0010052">
    <property type="term" value="P:guard cell differentiation"/>
    <property type="evidence" value="ECO:0007669"/>
    <property type="project" value="InterPro"/>
</dbReference>
<organism evidence="8 9">
    <name type="scientific">Musa troglodytarum</name>
    <name type="common">fe'i banana</name>
    <dbReference type="NCBI Taxonomy" id="320322"/>
    <lineage>
        <taxon>Eukaryota</taxon>
        <taxon>Viridiplantae</taxon>
        <taxon>Streptophyta</taxon>
        <taxon>Embryophyta</taxon>
        <taxon>Tracheophyta</taxon>
        <taxon>Spermatophyta</taxon>
        <taxon>Magnoliopsida</taxon>
        <taxon>Liliopsida</taxon>
        <taxon>Zingiberales</taxon>
        <taxon>Musaceae</taxon>
        <taxon>Musa</taxon>
    </lineage>
</organism>
<dbReference type="PANTHER" id="PTHR46684:SF4">
    <property type="entry name" value="TRANSCRIPTION FACTOR SPEECHLESS"/>
    <property type="match status" value="1"/>
</dbReference>
<gene>
    <name evidence="8" type="ORF">MUK42_14128</name>
    <name evidence="7" type="ORF">MUK42_23941</name>
</gene>
<dbReference type="PROSITE" id="PS50888">
    <property type="entry name" value="BHLH"/>
    <property type="match status" value="1"/>
</dbReference>
<dbReference type="Proteomes" id="UP001055439">
    <property type="component" value="Chromosome 9"/>
</dbReference>
<reference evidence="8" key="1">
    <citation type="submission" date="2022-05" db="EMBL/GenBank/DDBJ databases">
        <title>The Musa troglodytarum L. genome provides insights into the mechanism of non-climacteric behaviour and enrichment of carotenoids.</title>
        <authorList>
            <person name="Wang J."/>
        </authorList>
    </citation>
    <scope>NUCLEOTIDE SEQUENCE</scope>
    <source>
        <tissue evidence="8">Leaf</tissue>
    </source>
</reference>
<evidence type="ECO:0000256" key="3">
    <source>
        <dbReference type="ARBA" id="ARBA00023125"/>
    </source>
</evidence>
<evidence type="ECO:0000256" key="4">
    <source>
        <dbReference type="ARBA" id="ARBA00023163"/>
    </source>
</evidence>
<proteinExistence type="inferred from homology"/>
<evidence type="ECO:0000256" key="1">
    <source>
        <dbReference type="ARBA" id="ARBA00005510"/>
    </source>
</evidence>
<accession>A0A9E7IJ76</accession>
<dbReference type="GO" id="GO:0045893">
    <property type="term" value="P:positive regulation of DNA-templated transcription"/>
    <property type="evidence" value="ECO:0007669"/>
    <property type="project" value="TreeGrafter"/>
</dbReference>
<dbReference type="EMBL" id="CP097511">
    <property type="protein sequence ID" value="URE46311.1"/>
    <property type="molecule type" value="Genomic_DNA"/>
</dbReference>
<keyword evidence="2" id="KW-0805">Transcription regulation</keyword>
<dbReference type="PANTHER" id="PTHR46684">
    <property type="entry name" value="TRANSCRIPTION FACTOR FAMA"/>
    <property type="match status" value="1"/>
</dbReference>
<name>A0A9E7IJ76_9LILI</name>
<dbReference type="SMART" id="SM00353">
    <property type="entry name" value="HLH"/>
    <property type="match status" value="1"/>
</dbReference>
<dbReference type="EMBL" id="CP097511">
    <property type="protein sequence ID" value="URE47658.1"/>
    <property type="molecule type" value="Genomic_DNA"/>
</dbReference>
<dbReference type="InterPro" id="IPR036638">
    <property type="entry name" value="HLH_DNA-bd_sf"/>
</dbReference>
<dbReference type="GO" id="GO:0005634">
    <property type="term" value="C:nucleus"/>
    <property type="evidence" value="ECO:0007669"/>
    <property type="project" value="UniProtKB-SubCell"/>
</dbReference>
<dbReference type="InterPro" id="IPR044283">
    <property type="entry name" value="FAMA/SPEECHLESS/MUTE-like"/>
</dbReference>
<evidence type="ECO:0000313" key="8">
    <source>
        <dbReference type="EMBL" id="URE47658.1"/>
    </source>
</evidence>
<dbReference type="Pfam" id="PF00010">
    <property type="entry name" value="HLH"/>
    <property type="match status" value="1"/>
</dbReference>
<feature type="compositionally biased region" description="Low complexity" evidence="5">
    <location>
        <begin position="167"/>
        <end position="180"/>
    </location>
</feature>